<dbReference type="STRING" id="31234.E3N064"/>
<accession>E3N064</accession>
<feature type="compositionally biased region" description="Low complexity" evidence="1">
    <location>
        <begin position="83"/>
        <end position="94"/>
    </location>
</feature>
<feature type="compositionally biased region" description="Basic and acidic residues" evidence="1">
    <location>
        <begin position="187"/>
        <end position="226"/>
    </location>
</feature>
<evidence type="ECO:0000259" key="2">
    <source>
        <dbReference type="SMART" id="SM00355"/>
    </source>
</evidence>
<dbReference type="OMA" id="LWSDHTM"/>
<evidence type="ECO:0000313" key="3">
    <source>
        <dbReference type="EMBL" id="EFP13272.1"/>
    </source>
</evidence>
<name>E3N064_CAERE</name>
<dbReference type="InParanoid" id="E3N064"/>
<dbReference type="Proteomes" id="UP000008281">
    <property type="component" value="Unassembled WGS sequence"/>
</dbReference>
<feature type="region of interest" description="Disordered" evidence="1">
    <location>
        <begin position="74"/>
        <end position="247"/>
    </location>
</feature>
<feature type="domain" description="C2H2-type" evidence="2">
    <location>
        <begin position="299"/>
        <end position="323"/>
    </location>
</feature>
<dbReference type="SMART" id="SM00355">
    <property type="entry name" value="ZnF_C2H2"/>
    <property type="match status" value="3"/>
</dbReference>
<dbReference type="InterPro" id="IPR013087">
    <property type="entry name" value="Znf_C2H2_type"/>
</dbReference>
<feature type="compositionally biased region" description="Basic and acidic residues" evidence="1">
    <location>
        <begin position="112"/>
        <end position="178"/>
    </location>
</feature>
<dbReference type="OrthoDB" id="5819093at2759"/>
<feature type="domain" description="C2H2-type" evidence="2">
    <location>
        <begin position="350"/>
        <end position="372"/>
    </location>
</feature>
<feature type="compositionally biased region" description="Polar residues" evidence="1">
    <location>
        <begin position="437"/>
        <end position="451"/>
    </location>
</feature>
<dbReference type="HOGENOM" id="CLU_046468_0_0_1"/>
<reference evidence="3" key="1">
    <citation type="submission" date="2007-07" db="EMBL/GenBank/DDBJ databases">
        <title>PCAP assembly of the Caenorhabditis remanei genome.</title>
        <authorList>
            <consortium name="The Caenorhabditis remanei Sequencing Consortium"/>
            <person name="Wilson R.K."/>
        </authorList>
    </citation>
    <scope>NUCLEOTIDE SEQUENCE [LARGE SCALE GENOMIC DNA]</scope>
    <source>
        <strain evidence="3">PB4641</strain>
    </source>
</reference>
<sequence length="499" mass="58628">MGKMNDSVQKRYRNNVRVDPASLNHYLCYFCGKTASDRMEYQLHMLKVHEVLSQSYQLWSDHTMDSLGLRWSETKGRDDRETSSSLSVPASPVSREPRHRNSDEDDEDYVYEEEKPTKRRKRDEERSRRSLAERQKRAVEEQRRKAEAAADRMRRAEEKRLEKMKRDEERRRIEEAKRALQQQAAADKVERVERFEKAERIEAERRLSEVDSRETPEKQIKSEAEPKRKRKKNNEGPPRWKDIVSEANKQEHPDVAFLVQKILAEGKKKEASSEEVQEEDLTPEIVDRKPFDFSKNATKYCKVCKKGTHYTFASLFEHYQDHHHAILKSFDYYGYNNKKLIGKKHLLERDYCQRCVMRFPRARDYFSHMIRHHINESVRCQLDFENANNADVEVRMAFRDRIITLGYNFQFEEETLLSDSNLDSVVDDFRAGTSSAAYQNYNEPSTSSTPSGPFAMDKQIKIEPPGDADQSSSPLKVPKVEILQIPKIEPLQIPKIEPS</sequence>
<feature type="region of interest" description="Disordered" evidence="1">
    <location>
        <begin position="437"/>
        <end position="479"/>
    </location>
</feature>
<protein>
    <recommendedName>
        <fullName evidence="2">C2H2-type domain-containing protein</fullName>
    </recommendedName>
</protein>
<organism evidence="4">
    <name type="scientific">Caenorhabditis remanei</name>
    <name type="common">Caenorhabditis vulgaris</name>
    <dbReference type="NCBI Taxonomy" id="31234"/>
    <lineage>
        <taxon>Eukaryota</taxon>
        <taxon>Metazoa</taxon>
        <taxon>Ecdysozoa</taxon>
        <taxon>Nematoda</taxon>
        <taxon>Chromadorea</taxon>
        <taxon>Rhabditida</taxon>
        <taxon>Rhabditina</taxon>
        <taxon>Rhabditomorpha</taxon>
        <taxon>Rhabditoidea</taxon>
        <taxon>Rhabditidae</taxon>
        <taxon>Peloderinae</taxon>
        <taxon>Caenorhabditis</taxon>
    </lineage>
</organism>
<dbReference type="eggNOG" id="ENOG502TH0V">
    <property type="taxonomic scope" value="Eukaryota"/>
</dbReference>
<evidence type="ECO:0000256" key="1">
    <source>
        <dbReference type="SAM" id="MobiDB-lite"/>
    </source>
</evidence>
<dbReference type="FunCoup" id="E3N064">
    <property type="interactions" value="623"/>
</dbReference>
<feature type="compositionally biased region" description="Basic and acidic residues" evidence="1">
    <location>
        <begin position="238"/>
        <end position="247"/>
    </location>
</feature>
<dbReference type="AlphaFoldDB" id="E3N064"/>
<feature type="domain" description="C2H2-type" evidence="2">
    <location>
        <begin position="26"/>
        <end position="49"/>
    </location>
</feature>
<keyword evidence="4" id="KW-1185">Reference proteome</keyword>
<gene>
    <name evidence="3" type="ORF">CRE_12188</name>
</gene>
<evidence type="ECO:0000313" key="4">
    <source>
        <dbReference type="Proteomes" id="UP000008281"/>
    </source>
</evidence>
<proteinExistence type="predicted"/>
<dbReference type="EMBL" id="DS268504">
    <property type="protein sequence ID" value="EFP13272.1"/>
    <property type="molecule type" value="Genomic_DNA"/>
</dbReference>